<evidence type="ECO:0008006" key="4">
    <source>
        <dbReference type="Google" id="ProtNLM"/>
    </source>
</evidence>
<keyword evidence="3" id="KW-1185">Reference proteome</keyword>
<dbReference type="Gene3D" id="3.40.50.300">
    <property type="entry name" value="P-loop containing nucleotide triphosphate hydrolases"/>
    <property type="match status" value="1"/>
</dbReference>
<dbReference type="KEGG" id="pib:BBD41_02955"/>
<dbReference type="EMBL" id="MRVI01000001">
    <property type="protein sequence ID" value="OOC61019.1"/>
    <property type="molecule type" value="Genomic_DNA"/>
</dbReference>
<accession>A0A1B2DV68</accession>
<reference evidence="2 3" key="2">
    <citation type="submission" date="2016-12" db="EMBL/GenBank/DDBJ databases">
        <title>Genome sequencing and description of Paenibacillus sp. nov. from high altitude lake in the Indian Trans- Himalayas.</title>
        <authorList>
            <person name="Kiran S."/>
            <person name="Swarnkar M.K."/>
            <person name="Rana A."/>
            <person name="Tewari R."/>
            <person name="Gulati A."/>
        </authorList>
    </citation>
    <scope>NUCLEOTIDE SEQUENCE [LARGE SCALE GENOMIC DNA]</scope>
    <source>
        <strain evidence="2 3">IHBB 9951</strain>
    </source>
</reference>
<dbReference type="EMBL" id="CP016809">
    <property type="protein sequence ID" value="ANY71622.1"/>
    <property type="molecule type" value="Genomic_DNA"/>
</dbReference>
<gene>
    <name evidence="2" type="ORF">BBD40_03415</name>
    <name evidence="1" type="ORF">BBD41_02955</name>
</gene>
<dbReference type="GeneID" id="48307179"/>
<sequence>MSLIAVWSPLKGGTGSTMLAAALPIVLAMEYQIRVLLTHGGYAGERVELAYSDRKEMKMMDNALSFPDQGMDALERLSTSGRLNPENVRNYSVPLIAGRLDLLGGSRVLGTDLSANEQGATLMSRVLEASRQSYDVTIADAGNGEPGAADRAILNAADLVVIGIHQNLRSLDAVFSKVGLLEEVKGKPCFYSIGRYDRECSATLQNIKRRFGLKGYVAGVPYCSGMTDAWNTRTVLMYMQRSRGGFGRKRWGSLYLAVQGLAQEIAEEYGLPAVPAKARAMHALG</sequence>
<evidence type="ECO:0000313" key="3">
    <source>
        <dbReference type="Proteomes" id="UP000189059"/>
    </source>
</evidence>
<reference evidence="1" key="1">
    <citation type="submission" date="2016-08" db="EMBL/GenBank/DDBJ databases">
        <title>Complete Genome Seqeunce of Paenibacillus sp. nov. IHBB 9852 from high altitute lake of Indian trans-Himalayas.</title>
        <authorList>
            <person name="Kiran S."/>
            <person name="Swarnkar M.K."/>
            <person name="Rana A."/>
            <person name="Tewari R."/>
            <person name="Gulati A."/>
        </authorList>
    </citation>
    <scope>NUCLEOTIDE SEQUENCE [LARGE SCALE GENOMIC DNA]</scope>
    <source>
        <strain evidence="1">IHBB 9852</strain>
    </source>
</reference>
<evidence type="ECO:0000313" key="1">
    <source>
        <dbReference type="EMBL" id="ANY71622.1"/>
    </source>
</evidence>
<dbReference type="OrthoDB" id="2842408at2"/>
<dbReference type="InterPro" id="IPR027417">
    <property type="entry name" value="P-loop_NTPase"/>
</dbReference>
<protein>
    <recommendedName>
        <fullName evidence="4">CobQ/CobB/MinD/ParA nucleotide binding domain-containing protein</fullName>
    </recommendedName>
</protein>
<dbReference type="Proteomes" id="UP000189059">
    <property type="component" value="Unassembled WGS sequence"/>
</dbReference>
<evidence type="ECO:0000313" key="2">
    <source>
        <dbReference type="EMBL" id="OOC61019.1"/>
    </source>
</evidence>
<dbReference type="SUPFAM" id="SSF52540">
    <property type="entry name" value="P-loop containing nucleoside triphosphate hydrolases"/>
    <property type="match status" value="1"/>
</dbReference>
<organism evidence="1">
    <name type="scientific">Paenibacillus ihbetae</name>
    <dbReference type="NCBI Taxonomy" id="1870820"/>
    <lineage>
        <taxon>Bacteria</taxon>
        <taxon>Bacillati</taxon>
        <taxon>Bacillota</taxon>
        <taxon>Bacilli</taxon>
        <taxon>Bacillales</taxon>
        <taxon>Paenibacillaceae</taxon>
        <taxon>Paenibacillus</taxon>
    </lineage>
</organism>
<name>A0A1B2DV68_9BACL</name>
<dbReference type="RefSeq" id="WP_077565576.1">
    <property type="nucleotide sequence ID" value="NZ_CP016809.1"/>
</dbReference>
<proteinExistence type="predicted"/>
<dbReference type="AlphaFoldDB" id="A0A1B2DV68"/>